<dbReference type="AlphaFoldDB" id="A0A6A5KG42"/>
<keyword evidence="2" id="KW-1185">Reference proteome</keyword>
<sequence length="450" mass="52771">MLPAEELIFYRAQIGPPFSPHEYKPQEEMLFKIDHYLDKAMDPKSRRPADLFQQIEAWDTLVDLCEGASLLLDRRGHGKAQVSMDQFFDRFESMFHLDDLSFVVTLWQICVRLRGIEHRWPDSKMPHKFFVKIQELVRHGRHATEHYDTDQHPLFVIASSLCKVKDADFKDTLRICFFKTIKTLMAILGPGHSVVLRLLCIYYAQFHWTDKAYPHKNELMTMLKNKINIALQSDNEDEIFSSYHHAAYAAYHVCGSLEQGCDYAREILLRVSKREHGIPLRFNATWTPIARALFLAVKLLHSKYRVRQQEEETTHYTTYPLEYAITRFETGGSEHHIRACTLSASLAKYYTRQGWTESAAREQDRTKRLLGRVAGQQICLLCEERKRSWAEFLEKNVRARAWKQPHLKCARCYMEEGHPALRRKKRYRGLKGARPRPASMEMRRDTIYGG</sequence>
<evidence type="ECO:0000313" key="2">
    <source>
        <dbReference type="Proteomes" id="UP000800040"/>
    </source>
</evidence>
<evidence type="ECO:0000313" key="1">
    <source>
        <dbReference type="EMBL" id="KAF1837265.1"/>
    </source>
</evidence>
<protein>
    <submittedName>
        <fullName evidence="1">Uncharacterized protein</fullName>
    </submittedName>
</protein>
<organism evidence="1 2">
    <name type="scientific">Decorospora gaudefroyi</name>
    <dbReference type="NCBI Taxonomy" id="184978"/>
    <lineage>
        <taxon>Eukaryota</taxon>
        <taxon>Fungi</taxon>
        <taxon>Dikarya</taxon>
        <taxon>Ascomycota</taxon>
        <taxon>Pezizomycotina</taxon>
        <taxon>Dothideomycetes</taxon>
        <taxon>Pleosporomycetidae</taxon>
        <taxon>Pleosporales</taxon>
        <taxon>Pleosporineae</taxon>
        <taxon>Pleosporaceae</taxon>
        <taxon>Decorospora</taxon>
    </lineage>
</organism>
<dbReference type="EMBL" id="ML975264">
    <property type="protein sequence ID" value="KAF1837265.1"/>
    <property type="molecule type" value="Genomic_DNA"/>
</dbReference>
<reference evidence="1" key="1">
    <citation type="submission" date="2020-01" db="EMBL/GenBank/DDBJ databases">
        <authorList>
            <consortium name="DOE Joint Genome Institute"/>
            <person name="Haridas S."/>
            <person name="Albert R."/>
            <person name="Binder M."/>
            <person name="Bloem J."/>
            <person name="Labutti K."/>
            <person name="Salamov A."/>
            <person name="Andreopoulos B."/>
            <person name="Baker S.E."/>
            <person name="Barry K."/>
            <person name="Bills G."/>
            <person name="Bluhm B.H."/>
            <person name="Cannon C."/>
            <person name="Castanera R."/>
            <person name="Culley D.E."/>
            <person name="Daum C."/>
            <person name="Ezra D."/>
            <person name="Gonzalez J.B."/>
            <person name="Henrissat B."/>
            <person name="Kuo A."/>
            <person name="Liang C."/>
            <person name="Lipzen A."/>
            <person name="Lutzoni F."/>
            <person name="Magnuson J."/>
            <person name="Mondo S."/>
            <person name="Nolan M."/>
            <person name="Ohm R."/>
            <person name="Pangilinan J."/>
            <person name="Park H.-J."/>
            <person name="Ramirez L."/>
            <person name="Alfaro M."/>
            <person name="Sun H."/>
            <person name="Tritt A."/>
            <person name="Yoshinaga Y."/>
            <person name="Zwiers L.-H."/>
            <person name="Turgeon B.G."/>
            <person name="Goodwin S.B."/>
            <person name="Spatafora J.W."/>
            <person name="Crous P.W."/>
            <person name="Grigoriev I.V."/>
        </authorList>
    </citation>
    <scope>NUCLEOTIDE SEQUENCE</scope>
    <source>
        <strain evidence="1">P77</strain>
    </source>
</reference>
<dbReference type="Proteomes" id="UP000800040">
    <property type="component" value="Unassembled WGS sequence"/>
</dbReference>
<gene>
    <name evidence="1" type="ORF">BDW02DRAFT_628178</name>
</gene>
<dbReference type="OrthoDB" id="5308957at2759"/>
<name>A0A6A5KG42_9PLEO</name>
<accession>A0A6A5KG42</accession>
<proteinExistence type="predicted"/>